<comment type="caution">
    <text evidence="1">The sequence shown here is derived from an EMBL/GenBank/DDBJ whole genome shotgun (WGS) entry which is preliminary data.</text>
</comment>
<sequence length="76" mass="8944">MPTVKEKLHSLVDACSNEALLEEIKTLLESSGAEDWWNDLSTTDQNLLLESEAQYERKEFTTHAELMKRFEEWKKK</sequence>
<dbReference type="AlphaFoldDB" id="A0A4Q1CEX6"/>
<name>A0A4Q1CEX6_9BACT</name>
<dbReference type="RefSeq" id="WP_129132171.1">
    <property type="nucleotide sequence ID" value="NZ_SDHW01000006.1"/>
</dbReference>
<reference evidence="1 2" key="1">
    <citation type="submission" date="2019-01" db="EMBL/GenBank/DDBJ databases">
        <title>Lacibacter sp. strain TTM-7.</title>
        <authorList>
            <person name="Chen W.-M."/>
        </authorList>
    </citation>
    <scope>NUCLEOTIDE SEQUENCE [LARGE SCALE GENOMIC DNA]</scope>
    <source>
        <strain evidence="1 2">TTM-7</strain>
    </source>
</reference>
<dbReference type="Proteomes" id="UP000290204">
    <property type="component" value="Unassembled WGS sequence"/>
</dbReference>
<dbReference type="EMBL" id="SDHW01000006">
    <property type="protein sequence ID" value="RXK58371.1"/>
    <property type="molecule type" value="Genomic_DNA"/>
</dbReference>
<evidence type="ECO:0000313" key="2">
    <source>
        <dbReference type="Proteomes" id="UP000290204"/>
    </source>
</evidence>
<protein>
    <submittedName>
        <fullName evidence="1">Uncharacterized protein</fullName>
    </submittedName>
</protein>
<evidence type="ECO:0000313" key="1">
    <source>
        <dbReference type="EMBL" id="RXK58371.1"/>
    </source>
</evidence>
<organism evidence="1 2">
    <name type="scientific">Lacibacter luteus</name>
    <dbReference type="NCBI Taxonomy" id="2508719"/>
    <lineage>
        <taxon>Bacteria</taxon>
        <taxon>Pseudomonadati</taxon>
        <taxon>Bacteroidota</taxon>
        <taxon>Chitinophagia</taxon>
        <taxon>Chitinophagales</taxon>
        <taxon>Chitinophagaceae</taxon>
        <taxon>Lacibacter</taxon>
    </lineage>
</organism>
<dbReference type="OrthoDB" id="9930153at2"/>
<proteinExistence type="predicted"/>
<gene>
    <name evidence="1" type="ORF">ESA94_17170</name>
</gene>
<keyword evidence="2" id="KW-1185">Reference proteome</keyword>
<accession>A0A4Q1CEX6</accession>